<dbReference type="Pfam" id="PF00085">
    <property type="entry name" value="Thioredoxin"/>
    <property type="match status" value="1"/>
</dbReference>
<evidence type="ECO:0000313" key="6">
    <source>
        <dbReference type="EMBL" id="SIS64060.1"/>
    </source>
</evidence>
<dbReference type="GO" id="GO:0017004">
    <property type="term" value="P:cytochrome complex assembly"/>
    <property type="evidence" value="ECO:0007669"/>
    <property type="project" value="UniProtKB-KW"/>
</dbReference>
<evidence type="ECO:0000256" key="1">
    <source>
        <dbReference type="ARBA" id="ARBA00004196"/>
    </source>
</evidence>
<evidence type="ECO:0000313" key="7">
    <source>
        <dbReference type="Proteomes" id="UP000185781"/>
    </source>
</evidence>
<reference evidence="6 7" key="1">
    <citation type="submission" date="2017-01" db="EMBL/GenBank/DDBJ databases">
        <authorList>
            <person name="Mah S.A."/>
            <person name="Swanson W.J."/>
            <person name="Moy G.W."/>
            <person name="Vacquier V.D."/>
        </authorList>
    </citation>
    <scope>NUCLEOTIDE SEQUENCE [LARGE SCALE GENOMIC DNA]</scope>
    <source>
        <strain evidence="6 7">DSM 18014</strain>
    </source>
</reference>
<dbReference type="PANTHER" id="PTHR42852:SF6">
    <property type="entry name" value="THIOL:DISULFIDE INTERCHANGE PROTEIN DSBE"/>
    <property type="match status" value="1"/>
</dbReference>
<dbReference type="OrthoDB" id="1118217at2"/>
<evidence type="ECO:0000256" key="4">
    <source>
        <dbReference type="ARBA" id="ARBA00023284"/>
    </source>
</evidence>
<keyword evidence="3" id="KW-1015">Disulfide bond</keyword>
<dbReference type="PANTHER" id="PTHR42852">
    <property type="entry name" value="THIOL:DISULFIDE INTERCHANGE PROTEIN DSBE"/>
    <property type="match status" value="1"/>
</dbReference>
<protein>
    <submittedName>
        <fullName evidence="6">Thioredoxin</fullName>
    </submittedName>
</protein>
<dbReference type="PROSITE" id="PS51352">
    <property type="entry name" value="THIOREDOXIN_2"/>
    <property type="match status" value="1"/>
</dbReference>
<dbReference type="InterPro" id="IPR013766">
    <property type="entry name" value="Thioredoxin_domain"/>
</dbReference>
<dbReference type="STRING" id="373672.SAMN05421785_101676"/>
<dbReference type="Gene3D" id="3.40.30.10">
    <property type="entry name" value="Glutaredoxin"/>
    <property type="match status" value="1"/>
</dbReference>
<name>A0A1N7KRK3_9FLAO</name>
<dbReference type="Proteomes" id="UP000185781">
    <property type="component" value="Unassembled WGS sequence"/>
</dbReference>
<organism evidence="6 7">
    <name type="scientific">Chryseobacterium gambrini</name>
    <dbReference type="NCBI Taxonomy" id="373672"/>
    <lineage>
        <taxon>Bacteria</taxon>
        <taxon>Pseudomonadati</taxon>
        <taxon>Bacteroidota</taxon>
        <taxon>Flavobacteriia</taxon>
        <taxon>Flavobacteriales</taxon>
        <taxon>Weeksellaceae</taxon>
        <taxon>Chryseobacterium group</taxon>
        <taxon>Chryseobacterium</taxon>
    </lineage>
</organism>
<dbReference type="GO" id="GO:0030313">
    <property type="term" value="C:cell envelope"/>
    <property type="evidence" value="ECO:0007669"/>
    <property type="project" value="UniProtKB-SubCell"/>
</dbReference>
<accession>A0A1N7KRK3</accession>
<keyword evidence="4" id="KW-0676">Redox-active center</keyword>
<dbReference type="AlphaFoldDB" id="A0A1N7KRK3"/>
<proteinExistence type="predicted"/>
<comment type="subcellular location">
    <subcellularLocation>
        <location evidence="1">Cell envelope</location>
    </subcellularLocation>
</comment>
<keyword evidence="2" id="KW-0201">Cytochrome c-type biogenesis</keyword>
<dbReference type="EMBL" id="FTOV01000001">
    <property type="protein sequence ID" value="SIS64060.1"/>
    <property type="molecule type" value="Genomic_DNA"/>
</dbReference>
<evidence type="ECO:0000256" key="3">
    <source>
        <dbReference type="ARBA" id="ARBA00023157"/>
    </source>
</evidence>
<gene>
    <name evidence="6" type="ORF">SAMN05421785_101676</name>
</gene>
<feature type="domain" description="Thioredoxin" evidence="5">
    <location>
        <begin position="27"/>
        <end position="168"/>
    </location>
</feature>
<dbReference type="InterPro" id="IPR036249">
    <property type="entry name" value="Thioredoxin-like_sf"/>
</dbReference>
<evidence type="ECO:0000259" key="5">
    <source>
        <dbReference type="PROSITE" id="PS51352"/>
    </source>
</evidence>
<sequence>MKNIFCRGILCLVIVVYGYTSAQNKPLKKGNTVPESFYTKRFEAVNTSQNSISFSKDRNKLILIDFWATWCSSCLANFPKMEALQQQFADRISIVAVTDQNRTVLEKFFSSANGKRYVGMSSVTGDQFLHQLFPHKGVPYIVWIKDGKVLNTTDAEQVTEKTISEVLGGQQSSLQTVVQIDKTRPLMLSESYDAEKNTQLSAYSFLSKGRIRSLDYGTWFHRDKGKTYGRQFTNLSLMEIYSALGDELFELRGEHFSTKRIINRIRKPEEIDFKTTVPEAETDSKLYSIDFIVPKTQADSLYDRMLRFINDNTAFSASLERRLTRCLVLKRISDTDKMGSKGGAFRDNFFGQPSELNNAPLEYLISALNANSDLTPLPVIDETGYRGKVDLWFSRINDFAGFQKELVGYGLVLEESERPLLMFIIKDKQP</sequence>
<evidence type="ECO:0000256" key="2">
    <source>
        <dbReference type="ARBA" id="ARBA00022748"/>
    </source>
</evidence>
<dbReference type="SUPFAM" id="SSF52833">
    <property type="entry name" value="Thioredoxin-like"/>
    <property type="match status" value="1"/>
</dbReference>
<dbReference type="CDD" id="cd02966">
    <property type="entry name" value="TlpA_like_family"/>
    <property type="match status" value="1"/>
</dbReference>
<dbReference type="InterPro" id="IPR050553">
    <property type="entry name" value="Thioredoxin_ResA/DsbE_sf"/>
</dbReference>